<accession>A0A1M6NDT5</accession>
<dbReference type="RefSeq" id="WP_072873379.1">
    <property type="nucleotide sequence ID" value="NZ_FRAF01000006.1"/>
</dbReference>
<dbReference type="InterPro" id="IPR001753">
    <property type="entry name" value="Enoyl-CoA_hydra/iso"/>
</dbReference>
<dbReference type="Pfam" id="PF00378">
    <property type="entry name" value="ECH_1"/>
    <property type="match status" value="1"/>
</dbReference>
<dbReference type="PANTHER" id="PTHR11941:SF54">
    <property type="entry name" value="ENOYL-COA HYDRATASE, MITOCHONDRIAL"/>
    <property type="match status" value="1"/>
</dbReference>
<organism evidence="4 5">
    <name type="scientific">Alicyclobacillus tolerans</name>
    <dbReference type="NCBI Taxonomy" id="90970"/>
    <lineage>
        <taxon>Bacteria</taxon>
        <taxon>Bacillati</taxon>
        <taxon>Bacillota</taxon>
        <taxon>Bacilli</taxon>
        <taxon>Bacillales</taxon>
        <taxon>Alicyclobacillaceae</taxon>
        <taxon>Alicyclobacillus</taxon>
    </lineage>
</organism>
<dbReference type="InterPro" id="IPR014748">
    <property type="entry name" value="Enoyl-CoA_hydra_C"/>
</dbReference>
<reference evidence="5" key="1">
    <citation type="submission" date="2016-11" db="EMBL/GenBank/DDBJ databases">
        <authorList>
            <person name="Varghese N."/>
            <person name="Submissions S."/>
        </authorList>
    </citation>
    <scope>NUCLEOTIDE SEQUENCE [LARGE SCALE GENOMIC DNA]</scope>
    <source>
        <strain evidence="5">USBA-503</strain>
    </source>
</reference>
<evidence type="ECO:0000313" key="5">
    <source>
        <dbReference type="Proteomes" id="UP000184016"/>
    </source>
</evidence>
<keyword evidence="5" id="KW-1185">Reference proteome</keyword>
<dbReference type="Gene3D" id="3.90.226.10">
    <property type="entry name" value="2-enoyl-CoA Hydratase, Chain A, domain 1"/>
    <property type="match status" value="1"/>
</dbReference>
<dbReference type="EMBL" id="FRAF01000006">
    <property type="protein sequence ID" value="SHJ93865.1"/>
    <property type="molecule type" value="Genomic_DNA"/>
</dbReference>
<dbReference type="AlphaFoldDB" id="A0A1M6NDT5"/>
<proteinExistence type="inferred from homology"/>
<comment type="similarity">
    <text evidence="1 3">Belongs to the enoyl-CoA hydratase/isomerase family.</text>
</comment>
<dbReference type="InterPro" id="IPR018376">
    <property type="entry name" value="Enoyl-CoA_hyd/isom_CS"/>
</dbReference>
<dbReference type="PROSITE" id="PS00166">
    <property type="entry name" value="ENOYL_COA_HYDRATASE"/>
    <property type="match status" value="1"/>
</dbReference>
<dbReference type="SUPFAM" id="SSF52096">
    <property type="entry name" value="ClpP/crotonase"/>
    <property type="match status" value="1"/>
</dbReference>
<dbReference type="Gene3D" id="1.10.12.10">
    <property type="entry name" value="Lyase 2-enoyl-coa Hydratase, Chain A, domain 2"/>
    <property type="match status" value="1"/>
</dbReference>
<dbReference type="PANTHER" id="PTHR11941">
    <property type="entry name" value="ENOYL-COA HYDRATASE-RELATED"/>
    <property type="match status" value="1"/>
</dbReference>
<dbReference type="STRING" id="1830138.SAMN05443507_10611"/>
<gene>
    <name evidence="4" type="ORF">SAMN05443507_10611</name>
</gene>
<keyword evidence="2" id="KW-0456">Lyase</keyword>
<evidence type="ECO:0000256" key="3">
    <source>
        <dbReference type="RuleBase" id="RU003707"/>
    </source>
</evidence>
<evidence type="ECO:0000256" key="2">
    <source>
        <dbReference type="ARBA" id="ARBA00023239"/>
    </source>
</evidence>
<sequence length="254" mass="28195">MKVVVERFNEQGTLRFQLAGPIGVITIDRSSQRNALTQDMWKTMKNWVVSLPSKTRLLVIRGAGSDFTAGSDIKEFSVLTVDQANIAFETMEETISAIENVSIPTIASINGPAFGAGFILALACDVRIGTENAMFGMPVGKLGITLQPPFLRRMIQTLGPSRTKDLIYTARSYKANQAMELRILNYLVPSEKLDSETISLARRMLLQSRASLLAVKKNVNLVLSGMQMETGYWVDNNDFKEGVRAFTEKRPAHF</sequence>
<name>A0A1M6NDT5_9BACL</name>
<dbReference type="GO" id="GO:0006635">
    <property type="term" value="P:fatty acid beta-oxidation"/>
    <property type="evidence" value="ECO:0007669"/>
    <property type="project" value="TreeGrafter"/>
</dbReference>
<protein>
    <submittedName>
        <fullName evidence="4">Enoyl-CoA hydratase/carnithine racemase</fullName>
    </submittedName>
</protein>
<dbReference type="Proteomes" id="UP000184016">
    <property type="component" value="Unassembled WGS sequence"/>
</dbReference>
<dbReference type="OrthoDB" id="9775794at2"/>
<evidence type="ECO:0000256" key="1">
    <source>
        <dbReference type="ARBA" id="ARBA00005254"/>
    </source>
</evidence>
<dbReference type="CDD" id="cd06558">
    <property type="entry name" value="crotonase-like"/>
    <property type="match status" value="1"/>
</dbReference>
<dbReference type="GO" id="GO:0016829">
    <property type="term" value="F:lyase activity"/>
    <property type="evidence" value="ECO:0007669"/>
    <property type="project" value="UniProtKB-KW"/>
</dbReference>
<evidence type="ECO:0000313" key="4">
    <source>
        <dbReference type="EMBL" id="SHJ93865.1"/>
    </source>
</evidence>
<dbReference type="InterPro" id="IPR029045">
    <property type="entry name" value="ClpP/crotonase-like_dom_sf"/>
</dbReference>